<protein>
    <recommendedName>
        <fullName evidence="1">DUF7587 domain-containing protein</fullName>
    </recommendedName>
</protein>
<gene>
    <name evidence="2" type="ORF">Purlil1_12902</name>
</gene>
<dbReference type="Proteomes" id="UP001287286">
    <property type="component" value="Unassembled WGS sequence"/>
</dbReference>
<dbReference type="InterPro" id="IPR056009">
    <property type="entry name" value="DUF7587"/>
</dbReference>
<organism evidence="2 3">
    <name type="scientific">Purpureocillium lilacinum</name>
    <name type="common">Paecilomyces lilacinus</name>
    <dbReference type="NCBI Taxonomy" id="33203"/>
    <lineage>
        <taxon>Eukaryota</taxon>
        <taxon>Fungi</taxon>
        <taxon>Dikarya</taxon>
        <taxon>Ascomycota</taxon>
        <taxon>Pezizomycotina</taxon>
        <taxon>Sordariomycetes</taxon>
        <taxon>Hypocreomycetidae</taxon>
        <taxon>Hypocreales</taxon>
        <taxon>Ophiocordycipitaceae</taxon>
        <taxon>Purpureocillium</taxon>
    </lineage>
</organism>
<evidence type="ECO:0000313" key="3">
    <source>
        <dbReference type="Proteomes" id="UP001287286"/>
    </source>
</evidence>
<proteinExistence type="predicted"/>
<dbReference type="EMBL" id="JAWRVI010000145">
    <property type="protein sequence ID" value="KAK4074646.1"/>
    <property type="molecule type" value="Genomic_DNA"/>
</dbReference>
<name>A0ABR0BFM3_PURLI</name>
<sequence>MNERVDQRGWRYGVPPVCSYPVRLQSGKGPPLSKEDCQFNHQSQQLAAKLRAARTKLLRLLDENTFILRNIGLLEFKLDGDSGRTVKEAAANLIPYYDSPPVDAAEELRMISQRSKDAIFSRSLITAILKARASNILREPLVMDEPPEIDTAQFMLRAVLPHSATRYDADLGFLCGNFASAQPDFHAETLEYSQKLDRNGVTKHCEGVYGLSDYISMFDLPRRMLKYMDFWSKESVAKAYIAVISTTKLQKMGVLFNRTTTLARKLNIPRPMYATSNFWISYRWIPAECIECYLTVEGFHAICGPSNYDKSLTIDDLLMFRGHCFEKTPPVNIW</sequence>
<reference evidence="2 3" key="1">
    <citation type="journal article" date="2024" name="Microbiol. Resour. Announc.">
        <title>Genome annotations for the ascomycete fungi Trichoderma harzianum, Trichoderma aggressivum, and Purpureocillium lilacinum.</title>
        <authorList>
            <person name="Beijen E.P.W."/>
            <person name="Ohm R.A."/>
        </authorList>
    </citation>
    <scope>NUCLEOTIDE SEQUENCE [LARGE SCALE GENOMIC DNA]</scope>
    <source>
        <strain evidence="2 3">CBS 150709</strain>
    </source>
</reference>
<feature type="domain" description="DUF7587" evidence="1">
    <location>
        <begin position="157"/>
        <end position="296"/>
    </location>
</feature>
<evidence type="ECO:0000259" key="1">
    <source>
        <dbReference type="Pfam" id="PF24494"/>
    </source>
</evidence>
<keyword evidence="3" id="KW-1185">Reference proteome</keyword>
<dbReference type="Pfam" id="PF24494">
    <property type="entry name" value="DUF7587"/>
    <property type="match status" value="1"/>
</dbReference>
<accession>A0ABR0BFM3</accession>
<comment type="caution">
    <text evidence="2">The sequence shown here is derived from an EMBL/GenBank/DDBJ whole genome shotgun (WGS) entry which is preliminary data.</text>
</comment>
<evidence type="ECO:0000313" key="2">
    <source>
        <dbReference type="EMBL" id="KAK4074646.1"/>
    </source>
</evidence>